<protein>
    <submittedName>
        <fullName evidence="1">Uncharacterized protein</fullName>
    </submittedName>
</protein>
<proteinExistence type="predicted"/>
<name>A0ABU0AHS8_9BACI</name>
<sequence>MFTFILNLFTKTENEEQAIFFDESIDYDVDEELYEPEDRHYFY</sequence>
<evidence type="ECO:0000313" key="1">
    <source>
        <dbReference type="EMBL" id="MDQ0270811.1"/>
    </source>
</evidence>
<dbReference type="EMBL" id="JAUSUB010000010">
    <property type="protein sequence ID" value="MDQ0270811.1"/>
    <property type="molecule type" value="Genomic_DNA"/>
</dbReference>
<accession>A0ABU0AHS8</accession>
<keyword evidence="2" id="KW-1185">Reference proteome</keyword>
<dbReference type="Proteomes" id="UP001238088">
    <property type="component" value="Unassembled WGS sequence"/>
</dbReference>
<organism evidence="1 2">
    <name type="scientific">Cytobacillus purgationiresistens</name>
    <dbReference type="NCBI Taxonomy" id="863449"/>
    <lineage>
        <taxon>Bacteria</taxon>
        <taxon>Bacillati</taxon>
        <taxon>Bacillota</taxon>
        <taxon>Bacilli</taxon>
        <taxon>Bacillales</taxon>
        <taxon>Bacillaceae</taxon>
        <taxon>Cytobacillus</taxon>
    </lineage>
</organism>
<reference evidence="1 2" key="1">
    <citation type="submission" date="2023-07" db="EMBL/GenBank/DDBJ databases">
        <title>Genomic Encyclopedia of Type Strains, Phase IV (KMG-IV): sequencing the most valuable type-strain genomes for metagenomic binning, comparative biology and taxonomic classification.</title>
        <authorList>
            <person name="Goeker M."/>
        </authorList>
    </citation>
    <scope>NUCLEOTIDE SEQUENCE [LARGE SCALE GENOMIC DNA]</scope>
    <source>
        <strain evidence="1 2">DSM 23494</strain>
    </source>
</reference>
<gene>
    <name evidence="1" type="ORF">J2S17_002696</name>
</gene>
<evidence type="ECO:0000313" key="2">
    <source>
        <dbReference type="Proteomes" id="UP001238088"/>
    </source>
</evidence>
<comment type="caution">
    <text evidence="1">The sequence shown here is derived from an EMBL/GenBank/DDBJ whole genome shotgun (WGS) entry which is preliminary data.</text>
</comment>
<dbReference type="RefSeq" id="WP_307475528.1">
    <property type="nucleotide sequence ID" value="NZ_JAUSUB010000010.1"/>
</dbReference>